<dbReference type="SMART" id="SM00922">
    <property type="entry name" value="MR_MLE"/>
    <property type="match status" value="1"/>
</dbReference>
<dbReference type="EMBL" id="FNTX01000002">
    <property type="protein sequence ID" value="SEE95253.1"/>
    <property type="molecule type" value="Genomic_DNA"/>
</dbReference>
<feature type="domain" description="Mandelate racemase/muconate lactonizing enzyme C-terminal" evidence="5">
    <location>
        <begin position="141"/>
        <end position="241"/>
    </location>
</feature>
<evidence type="ECO:0000256" key="1">
    <source>
        <dbReference type="ARBA" id="ARBA00001946"/>
    </source>
</evidence>
<evidence type="ECO:0000313" key="6">
    <source>
        <dbReference type="EMBL" id="SEE95253.1"/>
    </source>
</evidence>
<protein>
    <submittedName>
        <fullName evidence="6">L-alanine-DL-glutamate epimerase</fullName>
    </submittedName>
</protein>
<dbReference type="GO" id="GO:0000287">
    <property type="term" value="F:magnesium ion binding"/>
    <property type="evidence" value="ECO:0007669"/>
    <property type="project" value="TreeGrafter"/>
</dbReference>
<reference evidence="7" key="1">
    <citation type="submission" date="2016-10" db="EMBL/GenBank/DDBJ databases">
        <authorList>
            <person name="Varghese N."/>
            <person name="Submissions S."/>
        </authorList>
    </citation>
    <scope>NUCLEOTIDE SEQUENCE [LARGE SCALE GENOMIC DNA]</scope>
    <source>
        <strain evidence="7">DSM 21368</strain>
    </source>
</reference>
<accession>A0A1H5N128</accession>
<evidence type="ECO:0000256" key="2">
    <source>
        <dbReference type="ARBA" id="ARBA00022723"/>
    </source>
</evidence>
<feature type="region of interest" description="Disordered" evidence="4">
    <location>
        <begin position="360"/>
        <end position="391"/>
    </location>
</feature>
<dbReference type="Pfam" id="PF02746">
    <property type="entry name" value="MR_MLE_N"/>
    <property type="match status" value="1"/>
</dbReference>
<dbReference type="GO" id="GO:0016052">
    <property type="term" value="P:carbohydrate catabolic process"/>
    <property type="evidence" value="ECO:0007669"/>
    <property type="project" value="TreeGrafter"/>
</dbReference>
<sequence length="391" mass="42880">MTAITGVSTRVFRVPFERLIGDANDPIGRDTTMQMVVKLHTDDGLTGMAIGHPTSRSVVHSFAELLVGEDPAGVKSLWQRMVDRAFKGGTEGIVKEAICHLDVALWDLKAKANEEPLWKALGASSPHVRAYASGIDSPLTDSEIDAFYRGMAARGITLGKLKVGRDREGDLRRLDIMREALASRGKEPELTIDSNEYWTAKEAIDRIREIERHHRLTWVEEPARRWDVAGLRKVSEAVTSAVATGENLNGVPEFLPLIQGGAVDIVQVGQYTTGITGALRVAELASAYELPVATMNCPGDFMAHIGPVLDDHLGVEVVWGGMGRLVNNHQVVEDGWITLPDLPGLGLTLRDDIDELEIHELPPSSATSTPGRRRRNSWSEYSQARTTEANR</sequence>
<organism evidence="6 7">
    <name type="scientific">Ruania alba</name>
    <dbReference type="NCBI Taxonomy" id="648782"/>
    <lineage>
        <taxon>Bacteria</taxon>
        <taxon>Bacillati</taxon>
        <taxon>Actinomycetota</taxon>
        <taxon>Actinomycetes</taxon>
        <taxon>Micrococcales</taxon>
        <taxon>Ruaniaceae</taxon>
        <taxon>Ruania</taxon>
    </lineage>
</organism>
<comment type="cofactor">
    <cofactor evidence="1">
        <name>Mg(2+)</name>
        <dbReference type="ChEBI" id="CHEBI:18420"/>
    </cofactor>
</comment>
<dbReference type="InterPro" id="IPR036849">
    <property type="entry name" value="Enolase-like_C_sf"/>
</dbReference>
<dbReference type="Gene3D" id="3.20.20.120">
    <property type="entry name" value="Enolase-like C-terminal domain"/>
    <property type="match status" value="1"/>
</dbReference>
<dbReference type="SUPFAM" id="SSF54826">
    <property type="entry name" value="Enolase N-terminal domain-like"/>
    <property type="match status" value="1"/>
</dbReference>
<dbReference type="PANTHER" id="PTHR13794:SF58">
    <property type="entry name" value="MITOCHONDRIAL ENOLASE SUPERFAMILY MEMBER 1"/>
    <property type="match status" value="1"/>
</dbReference>
<gene>
    <name evidence="6" type="ORF">SAMN04488554_3830</name>
</gene>
<dbReference type="PANTHER" id="PTHR13794">
    <property type="entry name" value="ENOLASE SUPERFAMILY, MANDELATE RACEMASE"/>
    <property type="match status" value="1"/>
</dbReference>
<proteinExistence type="predicted"/>
<evidence type="ECO:0000256" key="3">
    <source>
        <dbReference type="ARBA" id="ARBA00022842"/>
    </source>
</evidence>
<evidence type="ECO:0000256" key="4">
    <source>
        <dbReference type="SAM" id="MobiDB-lite"/>
    </source>
</evidence>
<dbReference type="Gene3D" id="3.30.390.10">
    <property type="entry name" value="Enolase-like, N-terminal domain"/>
    <property type="match status" value="1"/>
</dbReference>
<feature type="compositionally biased region" description="Polar residues" evidence="4">
    <location>
        <begin position="378"/>
        <end position="391"/>
    </location>
</feature>
<dbReference type="GO" id="GO:0016836">
    <property type="term" value="F:hydro-lyase activity"/>
    <property type="evidence" value="ECO:0007669"/>
    <property type="project" value="TreeGrafter"/>
</dbReference>
<dbReference type="AlphaFoldDB" id="A0A1H5N128"/>
<dbReference type="Proteomes" id="UP000199220">
    <property type="component" value="Unassembled WGS sequence"/>
</dbReference>
<keyword evidence="3" id="KW-0460">Magnesium</keyword>
<evidence type="ECO:0000259" key="5">
    <source>
        <dbReference type="SMART" id="SM00922"/>
    </source>
</evidence>
<keyword evidence="2" id="KW-0479">Metal-binding</keyword>
<dbReference type="RefSeq" id="WP_089774722.1">
    <property type="nucleotide sequence ID" value="NZ_FNTX01000002.1"/>
</dbReference>
<dbReference type="InterPro" id="IPR029017">
    <property type="entry name" value="Enolase-like_N"/>
</dbReference>
<dbReference type="SFLD" id="SFLDS00001">
    <property type="entry name" value="Enolase"/>
    <property type="match status" value="1"/>
</dbReference>
<dbReference type="InterPro" id="IPR046945">
    <property type="entry name" value="RHMD-like"/>
</dbReference>
<dbReference type="STRING" id="648782.SAMN04488554_3830"/>
<dbReference type="OrthoDB" id="9796450at2"/>
<dbReference type="InterPro" id="IPR029065">
    <property type="entry name" value="Enolase_C-like"/>
</dbReference>
<dbReference type="InterPro" id="IPR013342">
    <property type="entry name" value="Mandelate_racemase_C"/>
</dbReference>
<dbReference type="InterPro" id="IPR013341">
    <property type="entry name" value="Mandelate_racemase_N_dom"/>
</dbReference>
<dbReference type="Pfam" id="PF13378">
    <property type="entry name" value="MR_MLE_C"/>
    <property type="match status" value="1"/>
</dbReference>
<dbReference type="CDD" id="cd03316">
    <property type="entry name" value="MR_like"/>
    <property type="match status" value="1"/>
</dbReference>
<dbReference type="SUPFAM" id="SSF51604">
    <property type="entry name" value="Enolase C-terminal domain-like"/>
    <property type="match status" value="1"/>
</dbReference>
<evidence type="ECO:0000313" key="7">
    <source>
        <dbReference type="Proteomes" id="UP000199220"/>
    </source>
</evidence>
<name>A0A1H5N128_9MICO</name>
<keyword evidence="7" id="KW-1185">Reference proteome</keyword>